<dbReference type="HOGENOM" id="CLU_019279_2_0_1"/>
<dbReference type="PROSITE" id="PS50011">
    <property type="entry name" value="PROTEIN_KINASE_DOM"/>
    <property type="match status" value="1"/>
</dbReference>
<sequence length="229" mass="25593">MVLENLGPSLDKLIQASPDGALGLGHVAELGLQMISRLEYIHSHNFIHCDIKPQNILMGTEESKGTAFLIDFGIAKQYRHPSSHIHIPMNEYSQLVGTPAFTSINSHLGGELGRRDDLEALVYTLMFLCSGSLPWLSRHHRHCLTSSSIQFLKELLGTRCPPEVPMELFDFFSHARGLSFTQKPDYDHLRTILFSATVSLVIAKKETQVISVAQVPHVDSEDNNMYNTP</sequence>
<dbReference type="GO" id="GO:0005524">
    <property type="term" value="F:ATP binding"/>
    <property type="evidence" value="ECO:0007669"/>
    <property type="project" value="InterPro"/>
</dbReference>
<evidence type="ECO:0000259" key="2">
    <source>
        <dbReference type="PROSITE" id="PS50011"/>
    </source>
</evidence>
<dbReference type="SMART" id="SM00220">
    <property type="entry name" value="S_TKc"/>
    <property type="match status" value="1"/>
</dbReference>
<reference evidence="4" key="2">
    <citation type="submission" date="2015-01" db="EMBL/GenBank/DDBJ databases">
        <title>Evolutionary Origins and Diversification of the Mycorrhizal Mutualists.</title>
        <authorList>
            <consortium name="DOE Joint Genome Institute"/>
            <consortium name="Mycorrhizal Genomics Consortium"/>
            <person name="Kohler A."/>
            <person name="Kuo A."/>
            <person name="Nagy L.G."/>
            <person name="Floudas D."/>
            <person name="Copeland A."/>
            <person name="Barry K.W."/>
            <person name="Cichocki N."/>
            <person name="Veneault-Fourrey C."/>
            <person name="LaButti K."/>
            <person name="Lindquist E.A."/>
            <person name="Lipzen A."/>
            <person name="Lundell T."/>
            <person name="Morin E."/>
            <person name="Murat C."/>
            <person name="Riley R."/>
            <person name="Ohm R."/>
            <person name="Sun H."/>
            <person name="Tunlid A."/>
            <person name="Henrissat B."/>
            <person name="Grigoriev I.V."/>
            <person name="Hibbett D.S."/>
            <person name="Martin F."/>
        </authorList>
    </citation>
    <scope>NUCLEOTIDE SEQUENCE [LARGE SCALE GENOMIC DNA]</scope>
    <source>
        <strain evidence="4">Foug A</strain>
    </source>
</reference>
<dbReference type="AlphaFoldDB" id="A0A0C2Z9X9"/>
<dbReference type="OrthoDB" id="1932208at2759"/>
<feature type="domain" description="Protein kinase" evidence="2">
    <location>
        <begin position="1"/>
        <end position="194"/>
    </location>
</feature>
<dbReference type="EC" id="2.7.11.1" evidence="1"/>
<dbReference type="InterPro" id="IPR000719">
    <property type="entry name" value="Prot_kinase_dom"/>
</dbReference>
<dbReference type="STRING" id="1036808.A0A0C2Z9X9"/>
<dbReference type="InterPro" id="IPR008271">
    <property type="entry name" value="Ser/Thr_kinase_AS"/>
</dbReference>
<dbReference type="InterPro" id="IPR011009">
    <property type="entry name" value="Kinase-like_dom_sf"/>
</dbReference>
<dbReference type="InterPro" id="IPR050235">
    <property type="entry name" value="CK1_Ser-Thr_kinase"/>
</dbReference>
<dbReference type="PROSITE" id="PS00108">
    <property type="entry name" value="PROTEIN_KINASE_ST"/>
    <property type="match status" value="1"/>
</dbReference>
<dbReference type="PANTHER" id="PTHR11909">
    <property type="entry name" value="CASEIN KINASE-RELATED"/>
    <property type="match status" value="1"/>
</dbReference>
<keyword evidence="4" id="KW-1185">Reference proteome</keyword>
<dbReference type="InParanoid" id="A0A0C2Z9X9"/>
<protein>
    <recommendedName>
        <fullName evidence="1">non-specific serine/threonine protein kinase</fullName>
        <ecNumber evidence="1">2.7.11.1</ecNumber>
    </recommendedName>
</protein>
<dbReference type="GO" id="GO:0004674">
    <property type="term" value="F:protein serine/threonine kinase activity"/>
    <property type="evidence" value="ECO:0007669"/>
    <property type="project" value="UniProtKB-EC"/>
</dbReference>
<gene>
    <name evidence="3" type="ORF">SCLCIDRAFT_27835</name>
</gene>
<dbReference type="Proteomes" id="UP000053989">
    <property type="component" value="Unassembled WGS sequence"/>
</dbReference>
<dbReference type="Pfam" id="PF00069">
    <property type="entry name" value="Pkinase"/>
    <property type="match status" value="1"/>
</dbReference>
<dbReference type="SUPFAM" id="SSF56112">
    <property type="entry name" value="Protein kinase-like (PK-like)"/>
    <property type="match status" value="1"/>
</dbReference>
<proteinExistence type="predicted"/>
<name>A0A0C2Z9X9_9AGAM</name>
<accession>A0A0C2Z9X9</accession>
<evidence type="ECO:0000313" key="3">
    <source>
        <dbReference type="EMBL" id="KIM58673.1"/>
    </source>
</evidence>
<organism evidence="3 4">
    <name type="scientific">Scleroderma citrinum Foug A</name>
    <dbReference type="NCBI Taxonomy" id="1036808"/>
    <lineage>
        <taxon>Eukaryota</taxon>
        <taxon>Fungi</taxon>
        <taxon>Dikarya</taxon>
        <taxon>Basidiomycota</taxon>
        <taxon>Agaricomycotina</taxon>
        <taxon>Agaricomycetes</taxon>
        <taxon>Agaricomycetidae</taxon>
        <taxon>Boletales</taxon>
        <taxon>Sclerodermatineae</taxon>
        <taxon>Sclerodermataceae</taxon>
        <taxon>Scleroderma</taxon>
    </lineage>
</organism>
<evidence type="ECO:0000256" key="1">
    <source>
        <dbReference type="ARBA" id="ARBA00012513"/>
    </source>
</evidence>
<dbReference type="Gene3D" id="1.10.510.10">
    <property type="entry name" value="Transferase(Phosphotransferase) domain 1"/>
    <property type="match status" value="1"/>
</dbReference>
<evidence type="ECO:0000313" key="4">
    <source>
        <dbReference type="Proteomes" id="UP000053989"/>
    </source>
</evidence>
<dbReference type="EMBL" id="KN822082">
    <property type="protein sequence ID" value="KIM58673.1"/>
    <property type="molecule type" value="Genomic_DNA"/>
</dbReference>
<reference evidence="3 4" key="1">
    <citation type="submission" date="2014-04" db="EMBL/GenBank/DDBJ databases">
        <authorList>
            <consortium name="DOE Joint Genome Institute"/>
            <person name="Kuo A."/>
            <person name="Kohler A."/>
            <person name="Nagy L.G."/>
            <person name="Floudas D."/>
            <person name="Copeland A."/>
            <person name="Barry K.W."/>
            <person name="Cichocki N."/>
            <person name="Veneault-Fourrey C."/>
            <person name="LaButti K."/>
            <person name="Lindquist E.A."/>
            <person name="Lipzen A."/>
            <person name="Lundell T."/>
            <person name="Morin E."/>
            <person name="Murat C."/>
            <person name="Sun H."/>
            <person name="Tunlid A."/>
            <person name="Henrissat B."/>
            <person name="Grigoriev I.V."/>
            <person name="Hibbett D.S."/>
            <person name="Martin F."/>
            <person name="Nordberg H.P."/>
            <person name="Cantor M.N."/>
            <person name="Hua S.X."/>
        </authorList>
    </citation>
    <scope>NUCLEOTIDE SEQUENCE [LARGE SCALE GENOMIC DNA]</scope>
    <source>
        <strain evidence="3 4">Foug A</strain>
    </source>
</reference>